<reference evidence="2 3" key="1">
    <citation type="submission" date="2019-05" db="EMBL/GenBank/DDBJ databases">
        <title>Verrucobacter flavum gen. nov., sp. nov. a new member of the family Verrucomicrobiaceae.</title>
        <authorList>
            <person name="Szuroczki S."/>
            <person name="Abbaszade G."/>
            <person name="Szabo A."/>
            <person name="Felfoldi T."/>
            <person name="Schumann P."/>
            <person name="Boka K."/>
            <person name="Keki Z."/>
            <person name="Toumi M."/>
            <person name="Toth E."/>
        </authorList>
    </citation>
    <scope>NUCLEOTIDE SEQUENCE [LARGE SCALE GENOMIC DNA]</scope>
    <source>
        <strain evidence="2 3">MG-N-17</strain>
    </source>
</reference>
<proteinExistence type="predicted"/>
<organism evidence="2 3">
    <name type="scientific">Phragmitibacter flavus</name>
    <dbReference type="NCBI Taxonomy" id="2576071"/>
    <lineage>
        <taxon>Bacteria</taxon>
        <taxon>Pseudomonadati</taxon>
        <taxon>Verrucomicrobiota</taxon>
        <taxon>Verrucomicrobiia</taxon>
        <taxon>Verrucomicrobiales</taxon>
        <taxon>Verrucomicrobiaceae</taxon>
        <taxon>Phragmitibacter</taxon>
    </lineage>
</organism>
<name>A0A5R8KEU6_9BACT</name>
<protein>
    <submittedName>
        <fullName evidence="2">Uncharacterized protein</fullName>
    </submittedName>
</protein>
<feature type="region of interest" description="Disordered" evidence="1">
    <location>
        <begin position="27"/>
        <end position="81"/>
    </location>
</feature>
<feature type="compositionally biased region" description="Basic and acidic residues" evidence="1">
    <location>
        <begin position="56"/>
        <end position="69"/>
    </location>
</feature>
<evidence type="ECO:0000313" key="2">
    <source>
        <dbReference type="EMBL" id="TLD70820.1"/>
    </source>
</evidence>
<comment type="caution">
    <text evidence="2">The sequence shown here is derived from an EMBL/GenBank/DDBJ whole genome shotgun (WGS) entry which is preliminary data.</text>
</comment>
<accession>A0A5R8KEU6</accession>
<keyword evidence="3" id="KW-1185">Reference proteome</keyword>
<dbReference type="AlphaFoldDB" id="A0A5R8KEU6"/>
<sequence>MAPPNCSMLEPDSFVLSDSIELPADETFETNQIPSPDSVGMKTHLIDEEEPNTDDETLHPKEDLSHGDEGVDDPQPPLGTE</sequence>
<evidence type="ECO:0000313" key="3">
    <source>
        <dbReference type="Proteomes" id="UP000306196"/>
    </source>
</evidence>
<dbReference type="EMBL" id="VAUV01000007">
    <property type="protein sequence ID" value="TLD70820.1"/>
    <property type="molecule type" value="Genomic_DNA"/>
</dbReference>
<dbReference type="Proteomes" id="UP000306196">
    <property type="component" value="Unassembled WGS sequence"/>
</dbReference>
<gene>
    <name evidence="2" type="ORF">FEM03_10965</name>
</gene>
<evidence type="ECO:0000256" key="1">
    <source>
        <dbReference type="SAM" id="MobiDB-lite"/>
    </source>
</evidence>